<reference evidence="2" key="1">
    <citation type="submission" date="2022-06" db="EMBL/GenBank/DDBJ databases">
        <title>Complete genome sequences of two strains of the flax pathogen Septoria linicola.</title>
        <authorList>
            <person name="Lapalu N."/>
            <person name="Simon A."/>
            <person name="Demenou B."/>
            <person name="Paumier D."/>
            <person name="Guillot M.-P."/>
            <person name="Gout L."/>
            <person name="Valade R."/>
        </authorList>
    </citation>
    <scope>NUCLEOTIDE SEQUENCE</scope>
    <source>
        <strain evidence="2">SE15195</strain>
    </source>
</reference>
<accession>A0A9Q9B519</accession>
<evidence type="ECO:0000313" key="2">
    <source>
        <dbReference type="EMBL" id="USW56471.1"/>
    </source>
</evidence>
<feature type="compositionally biased region" description="Basic and acidic residues" evidence="1">
    <location>
        <begin position="185"/>
        <end position="201"/>
    </location>
</feature>
<feature type="compositionally biased region" description="Polar residues" evidence="1">
    <location>
        <begin position="206"/>
        <end position="227"/>
    </location>
</feature>
<proteinExistence type="predicted"/>
<dbReference type="EMBL" id="CP099425">
    <property type="protein sequence ID" value="USW56471.1"/>
    <property type="molecule type" value="Genomic_DNA"/>
</dbReference>
<name>A0A9Q9B519_9PEZI</name>
<evidence type="ECO:0000313" key="3">
    <source>
        <dbReference type="Proteomes" id="UP001056384"/>
    </source>
</evidence>
<gene>
    <name evidence="2" type="ORF">Slin15195_G097900</name>
</gene>
<organism evidence="2 3">
    <name type="scientific">Septoria linicola</name>
    <dbReference type="NCBI Taxonomy" id="215465"/>
    <lineage>
        <taxon>Eukaryota</taxon>
        <taxon>Fungi</taxon>
        <taxon>Dikarya</taxon>
        <taxon>Ascomycota</taxon>
        <taxon>Pezizomycotina</taxon>
        <taxon>Dothideomycetes</taxon>
        <taxon>Dothideomycetidae</taxon>
        <taxon>Mycosphaerellales</taxon>
        <taxon>Mycosphaerellaceae</taxon>
        <taxon>Septoria</taxon>
    </lineage>
</organism>
<dbReference type="AlphaFoldDB" id="A0A9Q9B519"/>
<protein>
    <submittedName>
        <fullName evidence="2">Uncharacterized protein</fullName>
    </submittedName>
</protein>
<sequence length="575" mass="64793">MFMNSMFAGFNTTDPEQERDPPPAATPVTFPYLPTVDDNAWRDPSLPPKLQRSFSQISKPSDVSDDHLGILNVSFAPECEPEDLVPETPDGKSYFPPLAPGQAINPASYAAATKVDSAAVAKRKAFDERLGELRVDNDTGIRVITRTLKPGPKPRLAYMRKFWEGLESVAQYWDTSLDHYYRGTPARTDEAGEKGAKRQRLDSVPSIMNLQTGSREHSGNSSATTKGSGTGAHDDTTAIAASIPLPTEANEGQLEDRLRYKGRRTSTGCEMPDQFRSDMVKAFVDGTTYPFGSQVAPPRHMPLVQIHKLNVPVRQTAAVYRRPRDRLKARNGFLEGPVMTVQCRPEIDFHATHLSEKEKHAKARLDAMRELGGLLQLAQERRRQGRTEQIPGEGKWWTTKPRWGGGPGDEVAKQEDPESANLVKDVLQMAEEMVANASVHRNTARRPKRKTPAMLWKELKPGSKMWDAKMDYEAIGKDPNSHYDEVFMVSSLNHHISILKLRVHVAYLEYLRTETMPNPLPEDTKWSRPELQRTKWYDLLDVDERVQAFRALWGVSAYLFREMKSPEDDSSMHTS</sequence>
<feature type="region of interest" description="Disordered" evidence="1">
    <location>
        <begin position="185"/>
        <end position="235"/>
    </location>
</feature>
<dbReference type="Proteomes" id="UP001056384">
    <property type="component" value="Chromosome 8"/>
</dbReference>
<evidence type="ECO:0000256" key="1">
    <source>
        <dbReference type="SAM" id="MobiDB-lite"/>
    </source>
</evidence>
<feature type="region of interest" description="Disordered" evidence="1">
    <location>
        <begin position="380"/>
        <end position="418"/>
    </location>
</feature>
<keyword evidence="3" id="KW-1185">Reference proteome</keyword>